<feature type="compositionally biased region" description="Polar residues" evidence="5">
    <location>
        <begin position="136"/>
        <end position="164"/>
    </location>
</feature>
<sequence length="916" mass="95535">MAGSFDSWSEGLAVQLAAQVEASAVQRSSGPPTIDEMQLLVDKLKEILLSRGQTESGVWKPGIDKGSNAPGLTKATDVVLSDDMAPKDHEPRDNYFALLTTATTTTTTTTITVASDNVDEKRSSCLLLISVTPNESQGTESLGPQFADQQQSTVPAGTNDSSNGALLMSPSTSSSLSDQPLVQLASPAAASSTISSSSMTPTFAVTTSTTGSTTTAGNIGLTASKSALTSTALVEPDAPRARSRSATFFRRISFRGLRRNLFNNHSNANSTGASSEQDATPSTSVPGTELSNGETGAAPAAAATAAAANPSGGSGGGGGLLSAGPRAVRSRLERLRQHRIAAECLKEAVVELLVPDDDEIGGTGAAGLGAHPRGHKWTRCRLSLVRISAGCLLEFYVPPKALRAKKGVFCMLLTEVRETTALEMPDHENTFVLRATQAGYALAARCTTGATASATSSQQSQQKVPTQQRQSGALVNVTTTTVASAQYNSTTQTLNAGRRSETLGCSRASAVTANRSKEPENAARTEISTSDGGATAGTNLRPQQEFIIQAGDAAAMRGWINSLRFYAGVGSGDGSMSGLGLAGSSLGGDGYPHLATHHDSTGSHRPRSATAASDTLNRLREQASNKRQPPLEETPIPPGSGPTTNASGRLVALSESQGALGAGAQGGLVLFAGTTDTEGDIAAQLVEYPWFHGTLSRQDAAMLVLRDGPSAHGFFLVRQSETRKGEFVLTFNFQGRAKHLRMTINGEGQCHVQHLWFQSVFDMLEHFRLHAIPLESGGTSDVTLTEFVLNQPFILHTTPPSNATTLHTPTQSPATGHDIMMPHDLSLEGDADHVMSSRHGTTNHSHGGATVGFEIGAGGHGVIDSLQSSWAGSVRHRVVSLENLVSGGVTGTVGTQQNSSSGQLKGRAVENTYSFV</sequence>
<feature type="compositionally biased region" description="Gly residues" evidence="5">
    <location>
        <begin position="312"/>
        <end position="321"/>
    </location>
</feature>
<dbReference type="RefSeq" id="XP_022667654.1">
    <property type="nucleotide sequence ID" value="XM_022811919.1"/>
</dbReference>
<evidence type="ECO:0000256" key="3">
    <source>
        <dbReference type="ARBA" id="ARBA00022999"/>
    </source>
</evidence>
<feature type="compositionally biased region" description="Polar residues" evidence="5">
    <location>
        <begin position="265"/>
        <end position="290"/>
    </location>
</feature>
<feature type="compositionally biased region" description="Low complexity" evidence="5">
    <location>
        <begin position="166"/>
        <end position="177"/>
    </location>
</feature>
<dbReference type="EnsemblMetazoa" id="XM_022811919">
    <property type="protein sequence ID" value="XP_022667654"/>
    <property type="gene ID" value="LOC111253056"/>
</dbReference>
<dbReference type="Pfam" id="PF00017">
    <property type="entry name" value="SH2"/>
    <property type="match status" value="1"/>
</dbReference>
<dbReference type="InterPro" id="IPR036860">
    <property type="entry name" value="SH2_dom_sf"/>
</dbReference>
<dbReference type="Gene3D" id="2.30.29.30">
    <property type="entry name" value="Pleckstrin-homology domain (PH domain)/Phosphotyrosine-binding domain (PTB)"/>
    <property type="match status" value="1"/>
</dbReference>
<dbReference type="GO" id="GO:0005886">
    <property type="term" value="C:plasma membrane"/>
    <property type="evidence" value="ECO:0007669"/>
    <property type="project" value="TreeGrafter"/>
</dbReference>
<dbReference type="InterPro" id="IPR035057">
    <property type="entry name" value="SH2B1_SH2"/>
</dbReference>
<name>A0A7M7KYR5_VARDE</name>
<dbReference type="PANTHER" id="PTHR10872:SF2">
    <property type="entry name" value="LNK, ISOFORM D"/>
    <property type="match status" value="1"/>
</dbReference>
<feature type="region of interest" description="Disordered" evidence="5">
    <location>
        <begin position="592"/>
        <end position="647"/>
    </location>
</feature>
<dbReference type="InterPro" id="IPR000980">
    <property type="entry name" value="SH2"/>
</dbReference>
<evidence type="ECO:0000256" key="2">
    <source>
        <dbReference type="ARBA" id="ARBA00022553"/>
    </source>
</evidence>
<keyword evidence="8" id="KW-1185">Reference proteome</keyword>
<dbReference type="OrthoDB" id="10047184at2759"/>
<keyword evidence="3 4" id="KW-0727">SH2 domain</keyword>
<dbReference type="KEGG" id="vde:111253056"/>
<feature type="region of interest" description="Disordered" evidence="5">
    <location>
        <begin position="265"/>
        <end position="323"/>
    </location>
</feature>
<feature type="compositionally biased region" description="Low complexity" evidence="5">
    <location>
        <begin position="291"/>
        <end position="311"/>
    </location>
</feature>
<proteinExistence type="inferred from homology"/>
<feature type="compositionally biased region" description="Polar residues" evidence="5">
    <location>
        <begin position="526"/>
        <end position="540"/>
    </location>
</feature>
<feature type="domain" description="SH2" evidence="6">
    <location>
        <begin position="690"/>
        <end position="793"/>
    </location>
</feature>
<dbReference type="CDD" id="cd10346">
    <property type="entry name" value="SH2_SH2B_family"/>
    <property type="match status" value="1"/>
</dbReference>
<dbReference type="Gene3D" id="3.30.505.10">
    <property type="entry name" value="SH2 domain"/>
    <property type="match status" value="1"/>
</dbReference>
<feature type="compositionally biased region" description="Low complexity" evidence="5">
    <location>
        <begin position="453"/>
        <end position="471"/>
    </location>
</feature>
<evidence type="ECO:0000256" key="1">
    <source>
        <dbReference type="ARBA" id="ARBA00010220"/>
    </source>
</evidence>
<dbReference type="RefSeq" id="XP_022667655.1">
    <property type="nucleotide sequence ID" value="XM_022811920.1"/>
</dbReference>
<protein>
    <recommendedName>
        <fullName evidence="6">SH2 domain-containing protein</fullName>
    </recommendedName>
</protein>
<evidence type="ECO:0000256" key="5">
    <source>
        <dbReference type="SAM" id="MobiDB-lite"/>
    </source>
</evidence>
<dbReference type="PRINTS" id="PR00401">
    <property type="entry name" value="SH2DOMAIN"/>
</dbReference>
<evidence type="ECO:0000259" key="6">
    <source>
        <dbReference type="PROSITE" id="PS50001"/>
    </source>
</evidence>
<dbReference type="InParanoid" id="A0A7M7KYR5"/>
<dbReference type="EnsemblMetazoa" id="XM_022811920">
    <property type="protein sequence ID" value="XP_022667655"/>
    <property type="gene ID" value="LOC111253056"/>
</dbReference>
<feature type="region of interest" description="Disordered" evidence="5">
    <location>
        <begin position="136"/>
        <end position="215"/>
    </location>
</feature>
<comment type="similarity">
    <text evidence="1">Belongs to the SH2B adapter family.</text>
</comment>
<dbReference type="GO" id="GO:0005068">
    <property type="term" value="F:transmembrane receptor protein tyrosine kinase adaptor activity"/>
    <property type="evidence" value="ECO:0007669"/>
    <property type="project" value="TreeGrafter"/>
</dbReference>
<dbReference type="GeneID" id="111253056"/>
<keyword evidence="2" id="KW-0597">Phosphoprotein</keyword>
<dbReference type="SMART" id="SM00252">
    <property type="entry name" value="SH2"/>
    <property type="match status" value="1"/>
</dbReference>
<dbReference type="PANTHER" id="PTHR10872">
    <property type="entry name" value="SH2B ADAPTER PROTEIN"/>
    <property type="match status" value="1"/>
</dbReference>
<feature type="compositionally biased region" description="Low complexity" evidence="5">
    <location>
        <begin position="185"/>
        <end position="215"/>
    </location>
</feature>
<dbReference type="PROSITE" id="PS50001">
    <property type="entry name" value="SH2"/>
    <property type="match status" value="1"/>
</dbReference>
<organism evidence="7 8">
    <name type="scientific">Varroa destructor</name>
    <name type="common">Honeybee mite</name>
    <dbReference type="NCBI Taxonomy" id="109461"/>
    <lineage>
        <taxon>Eukaryota</taxon>
        <taxon>Metazoa</taxon>
        <taxon>Ecdysozoa</taxon>
        <taxon>Arthropoda</taxon>
        <taxon>Chelicerata</taxon>
        <taxon>Arachnida</taxon>
        <taxon>Acari</taxon>
        <taxon>Parasitiformes</taxon>
        <taxon>Mesostigmata</taxon>
        <taxon>Gamasina</taxon>
        <taxon>Dermanyssoidea</taxon>
        <taxon>Varroidae</taxon>
        <taxon>Varroa</taxon>
    </lineage>
</organism>
<dbReference type="AlphaFoldDB" id="A0A7M7KYR5"/>
<dbReference type="Proteomes" id="UP000594260">
    <property type="component" value="Unplaced"/>
</dbReference>
<evidence type="ECO:0000313" key="7">
    <source>
        <dbReference type="EnsemblMetazoa" id="XP_022667654"/>
    </source>
</evidence>
<feature type="region of interest" description="Disordered" evidence="5">
    <location>
        <begin position="493"/>
        <end position="540"/>
    </location>
</feature>
<dbReference type="FunFam" id="3.30.505.10:FF:000008">
    <property type="entry name" value="SH2B adapter protein 1 isoform 2"/>
    <property type="match status" value="1"/>
</dbReference>
<dbReference type="FunCoup" id="A0A7M7KYR5">
    <property type="interactions" value="861"/>
</dbReference>
<evidence type="ECO:0000313" key="8">
    <source>
        <dbReference type="Proteomes" id="UP000594260"/>
    </source>
</evidence>
<dbReference type="SUPFAM" id="SSF50729">
    <property type="entry name" value="PH domain-like"/>
    <property type="match status" value="1"/>
</dbReference>
<dbReference type="SUPFAM" id="SSF55550">
    <property type="entry name" value="SH2 domain"/>
    <property type="match status" value="1"/>
</dbReference>
<dbReference type="InterPro" id="IPR011993">
    <property type="entry name" value="PH-like_dom_sf"/>
</dbReference>
<dbReference type="InterPro" id="IPR030523">
    <property type="entry name" value="SH2B"/>
</dbReference>
<dbReference type="CTD" id="43130"/>
<accession>A0A7M7KYR5</accession>
<dbReference type="GO" id="GO:0035556">
    <property type="term" value="P:intracellular signal transduction"/>
    <property type="evidence" value="ECO:0007669"/>
    <property type="project" value="TreeGrafter"/>
</dbReference>
<evidence type="ECO:0000256" key="4">
    <source>
        <dbReference type="PROSITE-ProRule" id="PRU00191"/>
    </source>
</evidence>
<reference evidence="7" key="1">
    <citation type="submission" date="2021-01" db="UniProtKB">
        <authorList>
            <consortium name="EnsemblMetazoa"/>
        </authorList>
    </citation>
    <scope>IDENTIFICATION</scope>
</reference>
<feature type="region of interest" description="Disordered" evidence="5">
    <location>
        <begin position="453"/>
        <end position="472"/>
    </location>
</feature>